<evidence type="ECO:0008006" key="4">
    <source>
        <dbReference type="Google" id="ProtNLM"/>
    </source>
</evidence>
<gene>
    <name evidence="2" type="ORF">KUV50_01255</name>
</gene>
<evidence type="ECO:0000313" key="2">
    <source>
        <dbReference type="EMBL" id="MBY5956743.1"/>
    </source>
</evidence>
<dbReference type="SUPFAM" id="SSF75005">
    <property type="entry name" value="Arabinanase/levansucrase/invertase"/>
    <property type="match status" value="1"/>
</dbReference>
<dbReference type="PANTHER" id="PTHR35279">
    <property type="match status" value="1"/>
</dbReference>
<feature type="chain" id="PRO_5037809481" description="Glycosylase" evidence="1">
    <location>
        <begin position="29"/>
        <end position="320"/>
    </location>
</feature>
<dbReference type="AlphaFoldDB" id="A0A953L8N3"/>
<feature type="signal peptide" evidence="1">
    <location>
        <begin position="1"/>
        <end position="28"/>
    </location>
</feature>
<accession>A0A953L8N3</accession>
<reference evidence="2" key="1">
    <citation type="submission" date="2021-06" db="EMBL/GenBank/DDBJ databases">
        <title>44 bacteria genomes isolated from Dapeng, Shenzhen.</title>
        <authorList>
            <person name="Zheng W."/>
            <person name="Yu S."/>
            <person name="Huang Y."/>
        </authorList>
    </citation>
    <scope>NUCLEOTIDE SEQUENCE</scope>
    <source>
        <strain evidence="2">DP5N28-2</strain>
    </source>
</reference>
<proteinExistence type="predicted"/>
<keyword evidence="1" id="KW-0732">Signal</keyword>
<dbReference type="Proteomes" id="UP000753961">
    <property type="component" value="Unassembled WGS sequence"/>
</dbReference>
<dbReference type="Gene3D" id="2.115.10.20">
    <property type="entry name" value="Glycosyl hydrolase domain, family 43"/>
    <property type="match status" value="2"/>
</dbReference>
<name>A0A953L8N3_9BACT</name>
<protein>
    <recommendedName>
        <fullName evidence="4">Glycosylase</fullName>
    </recommendedName>
</protein>
<evidence type="ECO:0000313" key="3">
    <source>
        <dbReference type="Proteomes" id="UP000753961"/>
    </source>
</evidence>
<dbReference type="PANTHER" id="PTHR35279:SF1">
    <property type="entry name" value="ARABINANASE_LEVANSUCRASE_INVERTASE"/>
    <property type="match status" value="1"/>
</dbReference>
<dbReference type="RefSeq" id="WP_222578264.1">
    <property type="nucleotide sequence ID" value="NZ_JAHVHU010000002.1"/>
</dbReference>
<keyword evidence="3" id="KW-1185">Reference proteome</keyword>
<sequence length="320" mass="37361">MKTINIHYNITLILFTAFLLIQCNPATDQTSTEVISDDAFPAGLIHFTPYEENPVFTGTGENTWDKGIRERGFILFDEGQYKMWYTGYNYEKSNQMMLGYATSPDGKDWTRYSEKPIYNDRWTEDMHVSKINDTYYMYAEGTDDIAHLLTSSDGVHWEDQGDLVIEKTTGEQIDGPYGTPTLWVENEKWYLFYERTDSAIWLAESTDKIHWTNVQDDPVLKKGPEKYDRSAVAVNQVIKRDGMYYMYYHATDNQEWLTDNSKSIWTSNVARSKDLIHWEKYPDNPIIPGDFSSPILVFNDTSHFLYTMHAQVNLFFPVFE</sequence>
<organism evidence="2 3">
    <name type="scientific">Membranihabitans marinus</name>
    <dbReference type="NCBI Taxonomy" id="1227546"/>
    <lineage>
        <taxon>Bacteria</taxon>
        <taxon>Pseudomonadati</taxon>
        <taxon>Bacteroidota</taxon>
        <taxon>Saprospiria</taxon>
        <taxon>Saprospirales</taxon>
        <taxon>Saprospiraceae</taxon>
        <taxon>Membranihabitans</taxon>
    </lineage>
</organism>
<dbReference type="EMBL" id="JAHVHU010000002">
    <property type="protein sequence ID" value="MBY5956743.1"/>
    <property type="molecule type" value="Genomic_DNA"/>
</dbReference>
<evidence type="ECO:0000256" key="1">
    <source>
        <dbReference type="SAM" id="SignalP"/>
    </source>
</evidence>
<comment type="caution">
    <text evidence="2">The sequence shown here is derived from an EMBL/GenBank/DDBJ whole genome shotgun (WGS) entry which is preliminary data.</text>
</comment>
<dbReference type="InterPro" id="IPR023296">
    <property type="entry name" value="Glyco_hydro_beta-prop_sf"/>
</dbReference>